<dbReference type="InterPro" id="IPR000571">
    <property type="entry name" value="Znf_CCCH"/>
</dbReference>
<keyword evidence="9" id="KW-1185">Reference proteome</keyword>
<evidence type="ECO:0000256" key="2">
    <source>
        <dbReference type="ARBA" id="ARBA00022771"/>
    </source>
</evidence>
<feature type="compositionally biased region" description="Low complexity" evidence="6">
    <location>
        <begin position="257"/>
        <end position="269"/>
    </location>
</feature>
<dbReference type="EMBL" id="PKPP01006407">
    <property type="protein sequence ID" value="PWA56607.1"/>
    <property type="molecule type" value="Genomic_DNA"/>
</dbReference>
<dbReference type="InterPro" id="IPR036008">
    <property type="entry name" value="Aconitase_4Fe-4S_dom"/>
</dbReference>
<evidence type="ECO:0000256" key="3">
    <source>
        <dbReference type="ARBA" id="ARBA00022833"/>
    </source>
</evidence>
<evidence type="ECO:0000313" key="9">
    <source>
        <dbReference type="Proteomes" id="UP000245207"/>
    </source>
</evidence>
<feature type="compositionally biased region" description="Polar residues" evidence="6">
    <location>
        <begin position="270"/>
        <end position="283"/>
    </location>
</feature>
<feature type="compositionally biased region" description="Acidic residues" evidence="6">
    <location>
        <begin position="151"/>
        <end position="160"/>
    </location>
</feature>
<organism evidence="8 9">
    <name type="scientific">Artemisia annua</name>
    <name type="common">Sweet wormwood</name>
    <dbReference type="NCBI Taxonomy" id="35608"/>
    <lineage>
        <taxon>Eukaryota</taxon>
        <taxon>Viridiplantae</taxon>
        <taxon>Streptophyta</taxon>
        <taxon>Embryophyta</taxon>
        <taxon>Tracheophyta</taxon>
        <taxon>Spermatophyta</taxon>
        <taxon>Magnoliopsida</taxon>
        <taxon>eudicotyledons</taxon>
        <taxon>Gunneridae</taxon>
        <taxon>Pentapetalae</taxon>
        <taxon>asterids</taxon>
        <taxon>campanulids</taxon>
        <taxon>Asterales</taxon>
        <taxon>Asteraceae</taxon>
        <taxon>Asteroideae</taxon>
        <taxon>Anthemideae</taxon>
        <taxon>Artemisiinae</taxon>
        <taxon>Artemisia</taxon>
    </lineage>
</organism>
<reference evidence="8 9" key="1">
    <citation type="journal article" date="2018" name="Mol. Plant">
        <title>The genome of Artemisia annua provides insight into the evolution of Asteraceae family and artemisinin biosynthesis.</title>
        <authorList>
            <person name="Shen Q."/>
            <person name="Zhang L."/>
            <person name="Liao Z."/>
            <person name="Wang S."/>
            <person name="Yan T."/>
            <person name="Shi P."/>
            <person name="Liu M."/>
            <person name="Fu X."/>
            <person name="Pan Q."/>
            <person name="Wang Y."/>
            <person name="Lv Z."/>
            <person name="Lu X."/>
            <person name="Zhang F."/>
            <person name="Jiang W."/>
            <person name="Ma Y."/>
            <person name="Chen M."/>
            <person name="Hao X."/>
            <person name="Li L."/>
            <person name="Tang Y."/>
            <person name="Lv G."/>
            <person name="Zhou Y."/>
            <person name="Sun X."/>
            <person name="Brodelius P.E."/>
            <person name="Rose J.K.C."/>
            <person name="Tang K."/>
        </authorList>
    </citation>
    <scope>NUCLEOTIDE SEQUENCE [LARGE SCALE GENOMIC DNA]</scope>
    <source>
        <strain evidence="9">cv. Huhao1</strain>
        <tissue evidence="8">Leaf</tissue>
    </source>
</reference>
<dbReference type="AlphaFoldDB" id="A0A2U1M5V0"/>
<keyword evidence="2 5" id="KW-0863">Zinc-finger</keyword>
<dbReference type="PROSITE" id="PS50103">
    <property type="entry name" value="ZF_C3H1"/>
    <property type="match status" value="1"/>
</dbReference>
<dbReference type="Gene3D" id="4.10.1000.10">
    <property type="entry name" value="Zinc finger, CCCH-type"/>
    <property type="match status" value="1"/>
</dbReference>
<evidence type="ECO:0000256" key="5">
    <source>
        <dbReference type="PROSITE-ProRule" id="PRU00723"/>
    </source>
</evidence>
<feature type="region of interest" description="Disordered" evidence="6">
    <location>
        <begin position="307"/>
        <end position="344"/>
    </location>
</feature>
<name>A0A2U1M5V0_ARTAN</name>
<evidence type="ECO:0000313" key="8">
    <source>
        <dbReference type="EMBL" id="PWA56607.1"/>
    </source>
</evidence>
<evidence type="ECO:0000256" key="1">
    <source>
        <dbReference type="ARBA" id="ARBA00022723"/>
    </source>
</evidence>
<dbReference type="Gene3D" id="3.30.499.10">
    <property type="entry name" value="Aconitase, domain 3"/>
    <property type="match status" value="1"/>
</dbReference>
<keyword evidence="1 5" id="KW-0479">Metal-binding</keyword>
<feature type="domain" description="C3H1-type" evidence="7">
    <location>
        <begin position="213"/>
        <end position="240"/>
    </location>
</feature>
<dbReference type="SUPFAM" id="SSF53732">
    <property type="entry name" value="Aconitase iron-sulfur domain"/>
    <property type="match status" value="1"/>
</dbReference>
<feature type="compositionally biased region" description="Low complexity" evidence="6">
    <location>
        <begin position="178"/>
        <end position="190"/>
    </location>
</feature>
<feature type="compositionally biased region" description="Basic and acidic residues" evidence="6">
    <location>
        <begin position="133"/>
        <end position="149"/>
    </location>
</feature>
<keyword evidence="3 5" id="KW-0862">Zinc</keyword>
<feature type="compositionally biased region" description="Polar residues" evidence="6">
    <location>
        <begin position="197"/>
        <end position="209"/>
    </location>
</feature>
<feature type="zinc finger region" description="C3H1-type" evidence="5">
    <location>
        <begin position="213"/>
        <end position="240"/>
    </location>
</feature>
<accession>A0A2U1M5V0</accession>
<feature type="compositionally biased region" description="Polar residues" evidence="6">
    <location>
        <begin position="307"/>
        <end position="324"/>
    </location>
</feature>
<feature type="compositionally biased region" description="Basic and acidic residues" evidence="6">
    <location>
        <begin position="529"/>
        <end position="539"/>
    </location>
</feature>
<gene>
    <name evidence="8" type="ORF">CTI12_AA417300</name>
</gene>
<dbReference type="Proteomes" id="UP000245207">
    <property type="component" value="Unassembled WGS sequence"/>
</dbReference>
<dbReference type="OrthoDB" id="999103at2759"/>
<comment type="caution">
    <text evidence="8">The sequence shown here is derived from an EMBL/GenBank/DDBJ whole genome shotgun (WGS) entry which is preliminary data.</text>
</comment>
<keyword evidence="4" id="KW-0408">Iron</keyword>
<dbReference type="STRING" id="35608.A0A2U1M5V0"/>
<protein>
    <submittedName>
        <fullName evidence="8">Aconitase hydratase 3</fullName>
    </submittedName>
</protein>
<dbReference type="InterPro" id="IPR036855">
    <property type="entry name" value="Znf_CCCH_sf"/>
</dbReference>
<dbReference type="Pfam" id="PF00642">
    <property type="entry name" value="zf-CCCH"/>
    <property type="match status" value="1"/>
</dbReference>
<dbReference type="SMART" id="SM00356">
    <property type="entry name" value="ZnF_C3H1"/>
    <property type="match status" value="1"/>
</dbReference>
<dbReference type="PANTHER" id="PTHR11670">
    <property type="entry name" value="ACONITASE/IRON-RESPONSIVE ELEMENT FAMILY MEMBER"/>
    <property type="match status" value="1"/>
</dbReference>
<dbReference type="InterPro" id="IPR006249">
    <property type="entry name" value="Aconitase/IRP2"/>
</dbReference>
<feature type="region of interest" description="Disordered" evidence="6">
    <location>
        <begin position="127"/>
        <end position="209"/>
    </location>
</feature>
<proteinExistence type="predicted"/>
<feature type="compositionally biased region" description="Gly residues" evidence="6">
    <location>
        <begin position="519"/>
        <end position="528"/>
    </location>
</feature>
<sequence length="599" mass="64226">MVVMENENMASNILKDKEHFLRRWMHMLRGGGSFHRTAGRLTWITIIGLLISCWGEKHVQKVASMHGSILASHNCSLEGNQSMIYGRVHIHTINKGLIHEELRVNDVKGKTHEVNVVEEVTDITMMGCQKENTNGHDIIEGDERSKIGNDMDVDEGDGDDDGKYNSGEGDQSDKEGKSASSSLSHMSSSSPTALVAQPSSARNQGNTSRSSIPKLTLVCRNFSRGYCSYGDKCRFLHGSNNSRGTWSFNNNNSTGYGTGNINNNHSNSSGTRQYGQGSPQINPATLGHGPLLEAYTQLLQAHQRLISQSSQQRGTPAQQASRGSATHRRPSSSVHQQLQAHVDTQETSLPQAFRKVGKRVLPLLVLPGVCRVGTKTGPMLEGVLVLATLSQHWKVGEVPVVLRENEVIDISSVIVELDVTGVTVASELVIQANANDAEDDEPLSECLVRKRSRVSAEASGSGVANVGGKTNPSSLKPLNVTPLMTVYLISDDESVEPGLELMSLTGGGSGEAVELVQAGGSGSQGGGSEENRSASHDKSPITPEGIPSCVSEWHGYIFAYAVLSGNLNFEGCVHALTRANYLASPPLVVAYALAGTVRS</sequence>
<feature type="region of interest" description="Disordered" evidence="6">
    <location>
        <begin position="517"/>
        <end position="543"/>
    </location>
</feature>
<dbReference type="GO" id="GO:0008270">
    <property type="term" value="F:zinc ion binding"/>
    <property type="evidence" value="ECO:0007669"/>
    <property type="project" value="UniProtKB-KW"/>
</dbReference>
<evidence type="ECO:0000259" key="7">
    <source>
        <dbReference type="PROSITE" id="PS50103"/>
    </source>
</evidence>
<dbReference type="InterPro" id="IPR015931">
    <property type="entry name" value="Acnase/IPM_dHydase_lsu_aba_1/3"/>
</dbReference>
<evidence type="ECO:0000256" key="6">
    <source>
        <dbReference type="SAM" id="MobiDB-lite"/>
    </source>
</evidence>
<evidence type="ECO:0000256" key="4">
    <source>
        <dbReference type="ARBA" id="ARBA00023004"/>
    </source>
</evidence>
<feature type="region of interest" description="Disordered" evidence="6">
    <location>
        <begin position="257"/>
        <end position="287"/>
    </location>
</feature>
<dbReference type="SUPFAM" id="SSF90229">
    <property type="entry name" value="CCCH zinc finger"/>
    <property type="match status" value="1"/>
</dbReference>